<evidence type="ECO:0000313" key="2">
    <source>
        <dbReference type="Proteomes" id="UP000247980"/>
    </source>
</evidence>
<dbReference type="Proteomes" id="UP000247980">
    <property type="component" value="Unassembled WGS sequence"/>
</dbReference>
<dbReference type="PANTHER" id="PTHR48228:SF4">
    <property type="entry name" value="BLR3030 PROTEIN"/>
    <property type="match status" value="1"/>
</dbReference>
<sequence length="441" mass="46842">MNITGEGTLPSAFDVTGLAVTALSEAASAVALLAQRHGAESPEITVNRDLASLWFAGSFTPLGWELPPVWDAIAGDYRCLDGWIRLHTNAPHHRAAVLKVLGLEGDVSREEVMAAVVLWEGQALEDAVVAANGCAALLRSPQEWREHPQGRAVASEPLIGWGDPRAVLALQDGEASAQRPLAGVRVLDLTRIIAGPVATRFLAFYGAEVLRIDPPCWDEPSLEAELTIGKRCARLDLKSAAGLVELHELLAGADIFIHGYRADALDALGLSDAELAARYPSLINVALNAYGWSGQWANRRGFDSLVQMSCGIAYAGRAYFAQGGGLEDLSELKPHPLPVQALDHATGYLCAAAAVTAWGERLEGTVRNARLSLARTAVELMGSEPSDPDAPAPHVDGSLLLAEDTVWGPGQRLPSAVQITGVVSETDIPAQGLGWAEPHWL</sequence>
<dbReference type="OrthoDB" id="9058532at2"/>
<dbReference type="SUPFAM" id="SSF89796">
    <property type="entry name" value="CoA-transferase family III (CaiB/BaiF)"/>
    <property type="match status" value="2"/>
</dbReference>
<reference evidence="1 2" key="1">
    <citation type="submission" date="2018-05" db="EMBL/GenBank/DDBJ databases">
        <title>Genetic diversity of glacier-inhabiting Cryobacterium bacteria in China and description of Cryobacterium mengkeensis sp. nov. and Arthrobacter glacialis sp. nov.</title>
        <authorList>
            <person name="Liu Q."/>
            <person name="Xin Y.-H."/>
        </authorList>
    </citation>
    <scope>NUCLEOTIDE SEQUENCE [LARGE SCALE GENOMIC DNA]</scope>
    <source>
        <strain evidence="1 2">B7</strain>
    </source>
</reference>
<proteinExistence type="predicted"/>
<dbReference type="InterPro" id="IPR003673">
    <property type="entry name" value="CoA-Trfase_fam_III"/>
</dbReference>
<dbReference type="RefSeq" id="WP_110485431.1">
    <property type="nucleotide sequence ID" value="NZ_QJVC01000010.1"/>
</dbReference>
<accession>A0A2V5IP16</accession>
<dbReference type="AlphaFoldDB" id="A0A2V5IP16"/>
<protein>
    <submittedName>
        <fullName evidence="1">Acyl-CoA transferase</fullName>
    </submittedName>
</protein>
<organism evidence="1 2">
    <name type="scientific">Arthrobacter psychrolactophilus</name>
    <dbReference type="NCBI Taxonomy" id="92442"/>
    <lineage>
        <taxon>Bacteria</taxon>
        <taxon>Bacillati</taxon>
        <taxon>Actinomycetota</taxon>
        <taxon>Actinomycetes</taxon>
        <taxon>Micrococcales</taxon>
        <taxon>Micrococcaceae</taxon>
        <taxon>Arthrobacter</taxon>
    </lineage>
</organism>
<gene>
    <name evidence="1" type="ORF">CVS30_11285</name>
</gene>
<dbReference type="InterPro" id="IPR023606">
    <property type="entry name" value="CoA-Trfase_III_dom_1_sf"/>
</dbReference>
<dbReference type="Gene3D" id="3.40.50.10540">
    <property type="entry name" value="Crotonobetainyl-coa:carnitine coa-transferase, domain 1"/>
    <property type="match status" value="1"/>
</dbReference>
<name>A0A2V5IP16_9MICC</name>
<dbReference type="Pfam" id="PF02515">
    <property type="entry name" value="CoA_transf_3"/>
    <property type="match status" value="1"/>
</dbReference>
<dbReference type="EMBL" id="QJVC01000010">
    <property type="protein sequence ID" value="PYI38305.1"/>
    <property type="molecule type" value="Genomic_DNA"/>
</dbReference>
<dbReference type="GO" id="GO:0016740">
    <property type="term" value="F:transferase activity"/>
    <property type="evidence" value="ECO:0007669"/>
    <property type="project" value="UniProtKB-KW"/>
</dbReference>
<keyword evidence="2" id="KW-1185">Reference proteome</keyword>
<dbReference type="InterPro" id="IPR050509">
    <property type="entry name" value="CoA-transferase_III"/>
</dbReference>
<keyword evidence="1" id="KW-0808">Transferase</keyword>
<comment type="caution">
    <text evidence="1">The sequence shown here is derived from an EMBL/GenBank/DDBJ whole genome shotgun (WGS) entry which is preliminary data.</text>
</comment>
<evidence type="ECO:0000313" key="1">
    <source>
        <dbReference type="EMBL" id="PYI38305.1"/>
    </source>
</evidence>
<dbReference type="PANTHER" id="PTHR48228">
    <property type="entry name" value="SUCCINYL-COA--D-CITRAMALATE COA-TRANSFERASE"/>
    <property type="match status" value="1"/>
</dbReference>